<accession>A0ACB8CM25</accession>
<dbReference type="Proteomes" id="UP000821865">
    <property type="component" value="Chromosome 6"/>
</dbReference>
<reference evidence="1" key="1">
    <citation type="submission" date="2020-05" db="EMBL/GenBank/DDBJ databases">
        <title>Large-scale comparative analyses of tick genomes elucidate their genetic diversity and vector capacities.</title>
        <authorList>
            <person name="Jia N."/>
            <person name="Wang J."/>
            <person name="Shi W."/>
            <person name="Du L."/>
            <person name="Sun Y."/>
            <person name="Zhan W."/>
            <person name="Jiang J."/>
            <person name="Wang Q."/>
            <person name="Zhang B."/>
            <person name="Ji P."/>
            <person name="Sakyi L.B."/>
            <person name="Cui X."/>
            <person name="Yuan T."/>
            <person name="Jiang B."/>
            <person name="Yang W."/>
            <person name="Lam T.T.-Y."/>
            <person name="Chang Q."/>
            <person name="Ding S."/>
            <person name="Wang X."/>
            <person name="Zhu J."/>
            <person name="Ruan X."/>
            <person name="Zhao L."/>
            <person name="Wei J."/>
            <person name="Que T."/>
            <person name="Du C."/>
            <person name="Cheng J."/>
            <person name="Dai P."/>
            <person name="Han X."/>
            <person name="Huang E."/>
            <person name="Gao Y."/>
            <person name="Liu J."/>
            <person name="Shao H."/>
            <person name="Ye R."/>
            <person name="Li L."/>
            <person name="Wei W."/>
            <person name="Wang X."/>
            <person name="Wang C."/>
            <person name="Yang T."/>
            <person name="Huo Q."/>
            <person name="Li W."/>
            <person name="Guo W."/>
            <person name="Chen H."/>
            <person name="Zhou L."/>
            <person name="Ni X."/>
            <person name="Tian J."/>
            <person name="Zhou Y."/>
            <person name="Sheng Y."/>
            <person name="Liu T."/>
            <person name="Pan Y."/>
            <person name="Xia L."/>
            <person name="Li J."/>
            <person name="Zhao F."/>
            <person name="Cao W."/>
        </authorList>
    </citation>
    <scope>NUCLEOTIDE SEQUENCE</scope>
    <source>
        <strain evidence="1">Dsil-2018</strain>
    </source>
</reference>
<dbReference type="EMBL" id="CM023475">
    <property type="protein sequence ID" value="KAH7945899.1"/>
    <property type="molecule type" value="Genomic_DNA"/>
</dbReference>
<sequence length="114" mass="11817">MLLLLSALVPQGEASRACNACGPECVTACGTAMFRACCFNYNRKRSAPSAGSSGSDIRDMAASGGGSANLDSTDSVTFESRSEAADGAAGSGIRQDAWALFWMLPARQRQAALF</sequence>
<protein>
    <submittedName>
        <fullName evidence="1">Uncharacterized protein</fullName>
    </submittedName>
</protein>
<evidence type="ECO:0000313" key="1">
    <source>
        <dbReference type="EMBL" id="KAH7945899.1"/>
    </source>
</evidence>
<comment type="caution">
    <text evidence="1">The sequence shown here is derived from an EMBL/GenBank/DDBJ whole genome shotgun (WGS) entry which is preliminary data.</text>
</comment>
<keyword evidence="2" id="KW-1185">Reference proteome</keyword>
<proteinExistence type="predicted"/>
<organism evidence="1 2">
    <name type="scientific">Dermacentor silvarum</name>
    <name type="common">Tick</name>
    <dbReference type="NCBI Taxonomy" id="543639"/>
    <lineage>
        <taxon>Eukaryota</taxon>
        <taxon>Metazoa</taxon>
        <taxon>Ecdysozoa</taxon>
        <taxon>Arthropoda</taxon>
        <taxon>Chelicerata</taxon>
        <taxon>Arachnida</taxon>
        <taxon>Acari</taxon>
        <taxon>Parasitiformes</taxon>
        <taxon>Ixodida</taxon>
        <taxon>Ixodoidea</taxon>
        <taxon>Ixodidae</taxon>
        <taxon>Rhipicephalinae</taxon>
        <taxon>Dermacentor</taxon>
    </lineage>
</organism>
<gene>
    <name evidence="1" type="ORF">HPB49_016953</name>
</gene>
<name>A0ACB8CM25_DERSI</name>
<evidence type="ECO:0000313" key="2">
    <source>
        <dbReference type="Proteomes" id="UP000821865"/>
    </source>
</evidence>